<organism evidence="9 10">
    <name type="scientific">Pteropus alecto</name>
    <name type="common">Black flying fox</name>
    <dbReference type="NCBI Taxonomy" id="9402"/>
    <lineage>
        <taxon>Eukaryota</taxon>
        <taxon>Metazoa</taxon>
        <taxon>Chordata</taxon>
        <taxon>Craniata</taxon>
        <taxon>Vertebrata</taxon>
        <taxon>Euteleostomi</taxon>
        <taxon>Mammalia</taxon>
        <taxon>Eutheria</taxon>
        <taxon>Laurasiatheria</taxon>
        <taxon>Chiroptera</taxon>
        <taxon>Yinpterochiroptera</taxon>
        <taxon>Pteropodoidea</taxon>
        <taxon>Pteropodidae</taxon>
        <taxon>Pteropodinae</taxon>
        <taxon>Pteropus</taxon>
    </lineage>
</organism>
<dbReference type="Pfam" id="PF00061">
    <property type="entry name" value="Lipocalin"/>
    <property type="match status" value="1"/>
</dbReference>
<protein>
    <submittedName>
        <fullName evidence="9">Epididymal-specific lipocalin-12</fullName>
    </submittedName>
</protein>
<evidence type="ECO:0000256" key="4">
    <source>
        <dbReference type="ARBA" id="ARBA00022525"/>
    </source>
</evidence>
<evidence type="ECO:0000259" key="8">
    <source>
        <dbReference type="Pfam" id="PF00061"/>
    </source>
</evidence>
<comment type="subcellular location">
    <subcellularLocation>
        <location evidence="1">Secreted</location>
    </subcellularLocation>
</comment>
<dbReference type="eggNOG" id="ENOG502S9R9">
    <property type="taxonomic scope" value="Eukaryota"/>
</dbReference>
<name>L5K7D3_PTEAL</name>
<keyword evidence="5" id="KW-0732">Signal</keyword>
<dbReference type="PRINTS" id="PR01275">
    <property type="entry name" value="NGELATINASE"/>
</dbReference>
<evidence type="ECO:0000256" key="6">
    <source>
        <dbReference type="ARBA" id="ARBA00023157"/>
    </source>
</evidence>
<dbReference type="GO" id="GO:0036094">
    <property type="term" value="F:small molecule binding"/>
    <property type="evidence" value="ECO:0007669"/>
    <property type="project" value="InterPro"/>
</dbReference>
<feature type="domain" description="Lipocalin/cytosolic fatty-acid binding" evidence="8">
    <location>
        <begin position="20"/>
        <end position="159"/>
    </location>
</feature>
<keyword evidence="10" id="KW-1185">Reference proteome</keyword>
<dbReference type="AlphaFoldDB" id="L5K7D3"/>
<dbReference type="PANTHER" id="PTHR11430:SF12">
    <property type="entry name" value="EPIDIDYMAL-SPECIFIC LIPOCALIN-12"/>
    <property type="match status" value="1"/>
</dbReference>
<keyword evidence="7" id="KW-0325">Glycoprotein</keyword>
<gene>
    <name evidence="9" type="ORF">PAL_GLEAN10012709</name>
</gene>
<dbReference type="InterPro" id="IPR002345">
    <property type="entry name" value="Lipocalin"/>
</dbReference>
<dbReference type="PANTHER" id="PTHR11430">
    <property type="entry name" value="LIPOCALIN"/>
    <property type="match status" value="1"/>
</dbReference>
<keyword evidence="4" id="KW-0964">Secreted</keyword>
<dbReference type="InterPro" id="IPR000566">
    <property type="entry name" value="Lipocln_cytosolic_FA-bd_dom"/>
</dbReference>
<dbReference type="InParanoid" id="L5K7D3"/>
<dbReference type="STRING" id="9402.L5K7D3"/>
<evidence type="ECO:0000256" key="5">
    <source>
        <dbReference type="ARBA" id="ARBA00022729"/>
    </source>
</evidence>
<accession>L5K7D3</accession>
<keyword evidence="6" id="KW-1015">Disulfide bond</keyword>
<dbReference type="GO" id="GO:0005615">
    <property type="term" value="C:extracellular space"/>
    <property type="evidence" value="ECO:0007669"/>
    <property type="project" value="TreeGrafter"/>
</dbReference>
<dbReference type="Gene3D" id="2.40.128.20">
    <property type="match status" value="1"/>
</dbReference>
<dbReference type="SUPFAM" id="SSF50814">
    <property type="entry name" value="Lipocalins"/>
    <property type="match status" value="1"/>
</dbReference>
<sequence length="369" mass="39715">MLGGLLQPPRALPAPALQFQGEWFVLGLAGSSYRKVDRSLLSPFIATFELKGSSRLKASYAMMRHQRCVTWSYMLTPMTQPGKFSVDGSGMPGAELQVQDTNYSTFALVLFRGQSGGWLDLRVNLLCRAWEIQAQVLDRFVCLVRAKGLSKDNVVFPDLTGSRLGRAGPGRRWATCHWASKPPGSPWVGTAHVQGPCVGPGSHGVQHGHKLWGSWLLGLCLRPGPPPGPPLPLEGLPTVPLHFLPLVLYVCMPLAHLCTHVCTGRNTHSCTRTVCSAPKRMQLTFTCTHTAPGHRGTLSLGVPVGFPRTPAGGRAASWHPGGVSRSASPPAPAPFPVWSLRLSPCDSQEAASVCLAAPRPWHLSVSLLT</sequence>
<evidence type="ECO:0000256" key="2">
    <source>
        <dbReference type="ARBA" id="ARBA00006889"/>
    </source>
</evidence>
<reference evidence="10" key="1">
    <citation type="journal article" date="2013" name="Science">
        <title>Comparative analysis of bat genomes provides insight into the evolution of flight and immunity.</title>
        <authorList>
            <person name="Zhang G."/>
            <person name="Cowled C."/>
            <person name="Shi Z."/>
            <person name="Huang Z."/>
            <person name="Bishop-Lilly K.A."/>
            <person name="Fang X."/>
            <person name="Wynne J.W."/>
            <person name="Xiong Z."/>
            <person name="Baker M.L."/>
            <person name="Zhao W."/>
            <person name="Tachedjian M."/>
            <person name="Zhu Y."/>
            <person name="Zhou P."/>
            <person name="Jiang X."/>
            <person name="Ng J."/>
            <person name="Yang L."/>
            <person name="Wu L."/>
            <person name="Xiao J."/>
            <person name="Feng Y."/>
            <person name="Chen Y."/>
            <person name="Sun X."/>
            <person name="Zhang Y."/>
            <person name="Marsh G.A."/>
            <person name="Crameri G."/>
            <person name="Broder C.C."/>
            <person name="Frey K.G."/>
            <person name="Wang L.F."/>
            <person name="Wang J."/>
        </authorList>
    </citation>
    <scope>NUCLEOTIDE SEQUENCE [LARGE SCALE GENOMIC DNA]</scope>
</reference>
<evidence type="ECO:0000313" key="10">
    <source>
        <dbReference type="Proteomes" id="UP000010552"/>
    </source>
</evidence>
<dbReference type="InterPro" id="IPR012674">
    <property type="entry name" value="Calycin"/>
</dbReference>
<keyword evidence="3" id="KW-0813">Transport</keyword>
<comment type="similarity">
    <text evidence="2">Belongs to the calycin superfamily. Lipocalin family.</text>
</comment>
<evidence type="ECO:0000313" key="9">
    <source>
        <dbReference type="EMBL" id="ELK07400.1"/>
    </source>
</evidence>
<dbReference type="EMBL" id="KB030979">
    <property type="protein sequence ID" value="ELK07400.1"/>
    <property type="molecule type" value="Genomic_DNA"/>
</dbReference>
<evidence type="ECO:0000256" key="1">
    <source>
        <dbReference type="ARBA" id="ARBA00004613"/>
    </source>
</evidence>
<proteinExistence type="inferred from homology"/>
<dbReference type="InterPro" id="IPR003087">
    <property type="entry name" value="LCN2/LCN12"/>
</dbReference>
<dbReference type="Proteomes" id="UP000010552">
    <property type="component" value="Unassembled WGS sequence"/>
</dbReference>
<evidence type="ECO:0000256" key="7">
    <source>
        <dbReference type="ARBA" id="ARBA00023180"/>
    </source>
</evidence>
<evidence type="ECO:0000256" key="3">
    <source>
        <dbReference type="ARBA" id="ARBA00022448"/>
    </source>
</evidence>